<protein>
    <submittedName>
        <fullName evidence="3">Trypsin domain protein</fullName>
    </submittedName>
</protein>
<keyword evidence="2" id="KW-0812">Transmembrane</keyword>
<dbReference type="Pfam" id="PF13365">
    <property type="entry name" value="Trypsin_2"/>
    <property type="match status" value="1"/>
</dbReference>
<keyword evidence="2" id="KW-1133">Transmembrane helix</keyword>
<evidence type="ECO:0000256" key="1">
    <source>
        <dbReference type="SAM" id="Coils"/>
    </source>
</evidence>
<keyword evidence="4" id="KW-1185">Reference proteome</keyword>
<organism evidence="3 4">
    <name type="scientific">Microscilla marina ATCC 23134</name>
    <dbReference type="NCBI Taxonomy" id="313606"/>
    <lineage>
        <taxon>Bacteria</taxon>
        <taxon>Pseudomonadati</taxon>
        <taxon>Bacteroidota</taxon>
        <taxon>Cytophagia</taxon>
        <taxon>Cytophagales</taxon>
        <taxon>Microscillaceae</taxon>
        <taxon>Microscilla</taxon>
    </lineage>
</organism>
<sequence length="383" mass="43306">MDIVQKYTTIERYLEGQLEGNELIDFEQQIAADSNLAQEVEEHRILIENLERVRYREEMKAKMSAIHSELFDVEEKSRAIKTKARIKSLWHKYQSIVAVAASVTIIFLGNTFFNLKQVRSVEEKQSTNYLQLNRELKVVKRKQKNIEAKTNKLEIASKKAIIGKVKSTGATALVISPTGFLVTNYHVVKDADSIYIETRRDSTLMRLKVKAVYGDEAKDLAILRVIDTNFTTFGQLPFSLRTEQAKLAERVYTLAYPREDIVYGEGTISAQTGYQGNPASYQISIPVNPGNSGAPVMDARGNLVGLITGKDKKMEGATFAIKAKYLASMMDSVATNLEVTDSLRKPLIKPAANYLQYLQRPQQVNKLRKFVFVVKVYNSDKNF</sequence>
<evidence type="ECO:0000313" key="3">
    <source>
        <dbReference type="EMBL" id="EAY26041.1"/>
    </source>
</evidence>
<gene>
    <name evidence="3" type="ORF">M23134_06389</name>
</gene>
<proteinExistence type="predicted"/>
<accession>A1ZU70</accession>
<dbReference type="InterPro" id="IPR009003">
    <property type="entry name" value="Peptidase_S1_PA"/>
</dbReference>
<feature type="coiled-coil region" evidence="1">
    <location>
        <begin position="129"/>
        <end position="159"/>
    </location>
</feature>
<dbReference type="InterPro" id="IPR001940">
    <property type="entry name" value="Peptidase_S1C"/>
</dbReference>
<dbReference type="OrthoDB" id="9766361at2"/>
<dbReference type="AlphaFoldDB" id="A1ZU70"/>
<keyword evidence="2" id="KW-0472">Membrane</keyword>
<dbReference type="RefSeq" id="WP_002701627.1">
    <property type="nucleotide sequence ID" value="NZ_AAWS01000039.1"/>
</dbReference>
<dbReference type="eggNOG" id="COG0265">
    <property type="taxonomic scope" value="Bacteria"/>
</dbReference>
<dbReference type="SUPFAM" id="SSF50494">
    <property type="entry name" value="Trypsin-like serine proteases"/>
    <property type="match status" value="1"/>
</dbReference>
<dbReference type="Gene3D" id="2.40.10.120">
    <property type="match status" value="1"/>
</dbReference>
<evidence type="ECO:0000256" key="2">
    <source>
        <dbReference type="SAM" id="Phobius"/>
    </source>
</evidence>
<dbReference type="EMBL" id="AAWS01000039">
    <property type="protein sequence ID" value="EAY26041.1"/>
    <property type="molecule type" value="Genomic_DNA"/>
</dbReference>
<reference evidence="3 4" key="1">
    <citation type="submission" date="2007-01" db="EMBL/GenBank/DDBJ databases">
        <authorList>
            <person name="Haygood M."/>
            <person name="Podell S."/>
            <person name="Anderson C."/>
            <person name="Hopkinson B."/>
            <person name="Roe K."/>
            <person name="Barbeau K."/>
            <person name="Gaasterland T."/>
            <person name="Ferriera S."/>
            <person name="Johnson J."/>
            <person name="Kravitz S."/>
            <person name="Beeson K."/>
            <person name="Sutton G."/>
            <person name="Rogers Y.-H."/>
            <person name="Friedman R."/>
            <person name="Frazier M."/>
            <person name="Venter J.C."/>
        </authorList>
    </citation>
    <scope>NUCLEOTIDE SEQUENCE [LARGE SCALE GENOMIC DNA]</scope>
    <source>
        <strain evidence="3 4">ATCC 23134</strain>
    </source>
</reference>
<keyword evidence="1" id="KW-0175">Coiled coil</keyword>
<feature type="transmembrane region" description="Helical" evidence="2">
    <location>
        <begin position="93"/>
        <end position="113"/>
    </location>
</feature>
<evidence type="ECO:0000313" key="4">
    <source>
        <dbReference type="Proteomes" id="UP000004095"/>
    </source>
</evidence>
<dbReference type="GO" id="GO:0006508">
    <property type="term" value="P:proteolysis"/>
    <property type="evidence" value="ECO:0007669"/>
    <property type="project" value="InterPro"/>
</dbReference>
<dbReference type="PANTHER" id="PTHR43019">
    <property type="entry name" value="SERINE ENDOPROTEASE DEGS"/>
    <property type="match status" value="1"/>
</dbReference>
<comment type="caution">
    <text evidence="3">The sequence shown here is derived from an EMBL/GenBank/DDBJ whole genome shotgun (WGS) entry which is preliminary data.</text>
</comment>
<dbReference type="GO" id="GO:0004252">
    <property type="term" value="F:serine-type endopeptidase activity"/>
    <property type="evidence" value="ECO:0007669"/>
    <property type="project" value="InterPro"/>
</dbReference>
<dbReference type="Proteomes" id="UP000004095">
    <property type="component" value="Unassembled WGS sequence"/>
</dbReference>
<dbReference type="PANTHER" id="PTHR43019:SF23">
    <property type="entry name" value="PROTEASE DO-LIKE 5, CHLOROPLASTIC"/>
    <property type="match status" value="1"/>
</dbReference>
<name>A1ZU70_MICM2</name>
<dbReference type="PRINTS" id="PR00834">
    <property type="entry name" value="PROTEASES2C"/>
</dbReference>